<evidence type="ECO:0000313" key="4">
    <source>
        <dbReference type="Proteomes" id="UP000046392"/>
    </source>
</evidence>
<dbReference type="InterPro" id="IPR008160">
    <property type="entry name" value="Collagen"/>
</dbReference>
<dbReference type="AlphaFoldDB" id="A0A0N5BNX7"/>
<keyword evidence="1" id="KW-0677">Repeat</keyword>
<organism evidence="4 5">
    <name type="scientific">Strongyloides papillosus</name>
    <name type="common">Intestinal threadworm</name>
    <dbReference type="NCBI Taxonomy" id="174720"/>
    <lineage>
        <taxon>Eukaryota</taxon>
        <taxon>Metazoa</taxon>
        <taxon>Ecdysozoa</taxon>
        <taxon>Nematoda</taxon>
        <taxon>Chromadorea</taxon>
        <taxon>Rhabditida</taxon>
        <taxon>Tylenchina</taxon>
        <taxon>Panagrolaimomorpha</taxon>
        <taxon>Strongyloidoidea</taxon>
        <taxon>Strongyloididae</taxon>
        <taxon>Strongyloides</taxon>
    </lineage>
</organism>
<evidence type="ECO:0000256" key="2">
    <source>
        <dbReference type="SAM" id="MobiDB-lite"/>
    </source>
</evidence>
<dbReference type="STRING" id="174720.A0A0N5BNX7"/>
<keyword evidence="3" id="KW-0812">Transmembrane</keyword>
<dbReference type="Pfam" id="PF01391">
    <property type="entry name" value="Collagen"/>
    <property type="match status" value="1"/>
</dbReference>
<protein>
    <submittedName>
        <fullName evidence="5">Col_cuticle_N domain-containing protein</fullName>
    </submittedName>
</protein>
<keyword evidence="3" id="KW-0472">Membrane</keyword>
<evidence type="ECO:0000256" key="3">
    <source>
        <dbReference type="SAM" id="Phobius"/>
    </source>
</evidence>
<feature type="region of interest" description="Disordered" evidence="2">
    <location>
        <begin position="118"/>
        <end position="139"/>
    </location>
</feature>
<dbReference type="Proteomes" id="UP000046392">
    <property type="component" value="Unplaced"/>
</dbReference>
<proteinExistence type="predicted"/>
<dbReference type="WBParaSite" id="SPAL_0000760600.1">
    <property type="protein sequence ID" value="SPAL_0000760600.1"/>
    <property type="gene ID" value="SPAL_0000760600"/>
</dbReference>
<evidence type="ECO:0000313" key="5">
    <source>
        <dbReference type="WBParaSite" id="SPAL_0000760600.1"/>
    </source>
</evidence>
<feature type="region of interest" description="Disordered" evidence="2">
    <location>
        <begin position="154"/>
        <end position="216"/>
    </location>
</feature>
<name>A0A0N5BNX7_STREA</name>
<feature type="transmembrane region" description="Helical" evidence="3">
    <location>
        <begin position="20"/>
        <end position="40"/>
    </location>
</feature>
<dbReference type="PANTHER" id="PTHR24637">
    <property type="entry name" value="COLLAGEN"/>
    <property type="match status" value="1"/>
</dbReference>
<accession>A0A0N5BNX7</accession>
<sequence>MEGKKQLHCDNEISNGNNLYFNIGLLSIFISSFVIFFLLLSIPSLYNKVTIEGDRVALLSMTYKHNSNRIWGLILSLPTKKFAFALTFSRNKRDSWSFDVCKACASLICPSGSPGVTGEPGIDAAPGEPGKTGEPGNDGMDIALSSFPETPCQICPSGPTGSRGLQGERGAPGSPGPIGDPGEAGLPGLQGQYGKRGLPGPQGEKGPVGNRGPDGDISISGIGIKGPKGPPGNHGPKGNIGIPGKPSNIPGNPGLPGNMGIQGIQGREGRIGDTGPEGIVGQPGESEARYCPSDCGVSQILAPEQNFIDINVPNDKENKLYIQSLFHG</sequence>
<evidence type="ECO:0000256" key="1">
    <source>
        <dbReference type="ARBA" id="ARBA00022737"/>
    </source>
</evidence>
<keyword evidence="3" id="KW-1133">Transmembrane helix</keyword>
<reference evidence="5" key="1">
    <citation type="submission" date="2017-02" db="UniProtKB">
        <authorList>
            <consortium name="WormBaseParasite"/>
        </authorList>
    </citation>
    <scope>IDENTIFICATION</scope>
</reference>
<keyword evidence="4" id="KW-1185">Reference proteome</keyword>